<evidence type="ECO:0000313" key="2">
    <source>
        <dbReference type="Proteomes" id="UP000233837"/>
    </source>
</evidence>
<gene>
    <name evidence="1" type="ORF">MA16_Dca027797</name>
</gene>
<evidence type="ECO:0000313" key="1">
    <source>
        <dbReference type="EMBL" id="PKU61805.1"/>
    </source>
</evidence>
<sequence length="434" mass="47863">MDLHRWIEGFHCPDPPYEISSEFIGGIARIKPEKLCSLGYAREKIQMAGQLIFSFDRALSSTVNDQGITIIFEMGFSTLELSMDGHQIVSLDAIVEPPTEVKSVFEEGSSSGLNFSTKNQKKNYLRRLRKKISKAKRVVPFKNLAQVETEADEELPSPASSPLLKGSRFYPLASAQGEERIARIARSPPCRRNKKYVRQPATSVLVDGYHWAPRPPSSKTEGIVLIGSERGRHSVGRPPVPSSKAVTIALVVVKPKGNETLKHLDIKGKRPKSSEKKFVPKRTNVPVIAVDSSLAVSPIPDSVIIPVDDPAVDSKDLCVILRLPTQEYEDLTLPDVGAISLQAPASPPEVYIPLPVENATALTTDLGTVEKEGINLDFVIEKELVTESQSDPNPKLIEIIALLDSKELFDMAEYKRYLPLNPKSIGDRTVEEVV</sequence>
<accession>A0A2I0VEG9</accession>
<protein>
    <submittedName>
        <fullName evidence="1">Uncharacterized protein</fullName>
    </submittedName>
</protein>
<name>A0A2I0VEG9_9ASPA</name>
<organism evidence="1 2">
    <name type="scientific">Dendrobium catenatum</name>
    <dbReference type="NCBI Taxonomy" id="906689"/>
    <lineage>
        <taxon>Eukaryota</taxon>
        <taxon>Viridiplantae</taxon>
        <taxon>Streptophyta</taxon>
        <taxon>Embryophyta</taxon>
        <taxon>Tracheophyta</taxon>
        <taxon>Spermatophyta</taxon>
        <taxon>Magnoliopsida</taxon>
        <taxon>Liliopsida</taxon>
        <taxon>Asparagales</taxon>
        <taxon>Orchidaceae</taxon>
        <taxon>Epidendroideae</taxon>
        <taxon>Malaxideae</taxon>
        <taxon>Dendrobiinae</taxon>
        <taxon>Dendrobium</taxon>
    </lineage>
</organism>
<reference evidence="1 2" key="2">
    <citation type="journal article" date="2017" name="Nature">
        <title>The Apostasia genome and the evolution of orchids.</title>
        <authorList>
            <person name="Zhang G.Q."/>
            <person name="Liu K.W."/>
            <person name="Li Z."/>
            <person name="Lohaus R."/>
            <person name="Hsiao Y.Y."/>
            <person name="Niu S.C."/>
            <person name="Wang J.Y."/>
            <person name="Lin Y.C."/>
            <person name="Xu Q."/>
            <person name="Chen L.J."/>
            <person name="Yoshida K."/>
            <person name="Fujiwara S."/>
            <person name="Wang Z.W."/>
            <person name="Zhang Y.Q."/>
            <person name="Mitsuda N."/>
            <person name="Wang M."/>
            <person name="Liu G.H."/>
            <person name="Pecoraro L."/>
            <person name="Huang H.X."/>
            <person name="Xiao X.J."/>
            <person name="Lin M."/>
            <person name="Wu X.Y."/>
            <person name="Wu W.L."/>
            <person name="Chen Y.Y."/>
            <person name="Chang S.B."/>
            <person name="Sakamoto S."/>
            <person name="Ohme-Takagi M."/>
            <person name="Yagi M."/>
            <person name="Zeng S.J."/>
            <person name="Shen C.Y."/>
            <person name="Yeh C.M."/>
            <person name="Luo Y.B."/>
            <person name="Tsai W.C."/>
            <person name="Van de Peer Y."/>
            <person name="Liu Z.J."/>
        </authorList>
    </citation>
    <scope>NUCLEOTIDE SEQUENCE [LARGE SCALE GENOMIC DNA]</scope>
    <source>
        <tissue evidence="1">The whole plant</tissue>
    </source>
</reference>
<proteinExistence type="predicted"/>
<reference evidence="1 2" key="1">
    <citation type="journal article" date="2016" name="Sci. Rep.">
        <title>The Dendrobium catenatum Lindl. genome sequence provides insights into polysaccharide synthase, floral development and adaptive evolution.</title>
        <authorList>
            <person name="Zhang G.Q."/>
            <person name="Xu Q."/>
            <person name="Bian C."/>
            <person name="Tsai W.C."/>
            <person name="Yeh C.M."/>
            <person name="Liu K.W."/>
            <person name="Yoshida K."/>
            <person name="Zhang L.S."/>
            <person name="Chang S.B."/>
            <person name="Chen F."/>
            <person name="Shi Y."/>
            <person name="Su Y.Y."/>
            <person name="Zhang Y.Q."/>
            <person name="Chen L.J."/>
            <person name="Yin Y."/>
            <person name="Lin M."/>
            <person name="Huang H."/>
            <person name="Deng H."/>
            <person name="Wang Z.W."/>
            <person name="Zhu S.L."/>
            <person name="Zhao X."/>
            <person name="Deng C."/>
            <person name="Niu S.C."/>
            <person name="Huang J."/>
            <person name="Wang M."/>
            <person name="Liu G.H."/>
            <person name="Yang H.J."/>
            <person name="Xiao X.J."/>
            <person name="Hsiao Y.Y."/>
            <person name="Wu W.L."/>
            <person name="Chen Y.Y."/>
            <person name="Mitsuda N."/>
            <person name="Ohme-Takagi M."/>
            <person name="Luo Y.B."/>
            <person name="Van de Peer Y."/>
            <person name="Liu Z.J."/>
        </authorList>
    </citation>
    <scope>NUCLEOTIDE SEQUENCE [LARGE SCALE GENOMIC DNA]</scope>
    <source>
        <tissue evidence="1">The whole plant</tissue>
    </source>
</reference>
<dbReference type="Proteomes" id="UP000233837">
    <property type="component" value="Unassembled WGS sequence"/>
</dbReference>
<dbReference type="AlphaFoldDB" id="A0A2I0VEG9"/>
<keyword evidence="2" id="KW-1185">Reference proteome</keyword>
<dbReference type="EMBL" id="KZ504573">
    <property type="protein sequence ID" value="PKU61805.1"/>
    <property type="molecule type" value="Genomic_DNA"/>
</dbReference>